<accession>A0A6J5LX47</accession>
<dbReference type="EMBL" id="LR796340">
    <property type="protein sequence ID" value="CAB4137733.1"/>
    <property type="molecule type" value="Genomic_DNA"/>
</dbReference>
<protein>
    <submittedName>
        <fullName evidence="1">Uncharacterized protein</fullName>
    </submittedName>
</protein>
<evidence type="ECO:0000313" key="1">
    <source>
        <dbReference type="EMBL" id="CAB4137733.1"/>
    </source>
</evidence>
<proteinExistence type="predicted"/>
<name>A0A6J5LX47_9CAUD</name>
<sequence length="68" mass="6936">MGAGVSKPPAPPPAAALLASVQELLPWVREWAELSTYLPGKAKMNAAIRRAEAAVAAAIPTTTEGATP</sequence>
<organism evidence="1">
    <name type="scientific">uncultured Caudovirales phage</name>
    <dbReference type="NCBI Taxonomy" id="2100421"/>
    <lineage>
        <taxon>Viruses</taxon>
        <taxon>Duplodnaviria</taxon>
        <taxon>Heunggongvirae</taxon>
        <taxon>Uroviricota</taxon>
        <taxon>Caudoviricetes</taxon>
        <taxon>Peduoviridae</taxon>
        <taxon>Maltschvirus</taxon>
        <taxon>Maltschvirus maltsch</taxon>
    </lineage>
</organism>
<gene>
    <name evidence="1" type="ORF">UFOVP326_65</name>
</gene>
<reference evidence="1" key="1">
    <citation type="submission" date="2020-04" db="EMBL/GenBank/DDBJ databases">
        <authorList>
            <person name="Chiriac C."/>
            <person name="Salcher M."/>
            <person name="Ghai R."/>
            <person name="Kavagutti S V."/>
        </authorList>
    </citation>
    <scope>NUCLEOTIDE SEQUENCE</scope>
</reference>